<evidence type="ECO:0000313" key="3">
    <source>
        <dbReference type="EMBL" id="CVK15409.1"/>
    </source>
</evidence>
<feature type="region of interest" description="Disordered" evidence="1">
    <location>
        <begin position="69"/>
        <end position="91"/>
    </location>
</feature>
<dbReference type="RefSeq" id="WP_055424634.1">
    <property type="nucleotide sequence ID" value="NZ_FCOR01000001.1"/>
</dbReference>
<dbReference type="Proteomes" id="UP000182761">
    <property type="component" value="Unassembled WGS sequence"/>
</dbReference>
<keyword evidence="2" id="KW-0732">Signal</keyword>
<dbReference type="STRING" id="1586267.GCA_001418685_00224"/>
<dbReference type="PROSITE" id="PS51257">
    <property type="entry name" value="PROKAR_LIPOPROTEIN"/>
    <property type="match status" value="1"/>
</dbReference>
<dbReference type="OrthoDB" id="10002456at2"/>
<organism evidence="3 4">
    <name type="scientific">Apibacter mensalis</name>
    <dbReference type="NCBI Taxonomy" id="1586267"/>
    <lineage>
        <taxon>Bacteria</taxon>
        <taxon>Pseudomonadati</taxon>
        <taxon>Bacteroidota</taxon>
        <taxon>Flavobacteriia</taxon>
        <taxon>Flavobacteriales</taxon>
        <taxon>Weeksellaceae</taxon>
        <taxon>Apibacter</taxon>
    </lineage>
</organism>
<dbReference type="AlphaFoldDB" id="A0A0X8XYN6"/>
<evidence type="ECO:0000256" key="1">
    <source>
        <dbReference type="SAM" id="MobiDB-lite"/>
    </source>
</evidence>
<feature type="chain" id="PRO_5007071719" evidence="2">
    <location>
        <begin position="22"/>
        <end position="91"/>
    </location>
</feature>
<name>A0A0X8XYN6_9FLAO</name>
<protein>
    <submittedName>
        <fullName evidence="3">Uncharacterized protein</fullName>
    </submittedName>
</protein>
<keyword evidence="4" id="KW-1185">Reference proteome</keyword>
<accession>A0A0X8XYN6</accession>
<dbReference type="EMBL" id="FCOR01000001">
    <property type="protein sequence ID" value="CVK15409.1"/>
    <property type="molecule type" value="Genomic_DNA"/>
</dbReference>
<evidence type="ECO:0000313" key="4">
    <source>
        <dbReference type="Proteomes" id="UP000182761"/>
    </source>
</evidence>
<gene>
    <name evidence="3" type="ORF">Ga0061079_101223</name>
</gene>
<reference evidence="3 4" key="1">
    <citation type="submission" date="2016-01" db="EMBL/GenBank/DDBJ databases">
        <authorList>
            <person name="McClelland M."/>
            <person name="Jain A."/>
            <person name="Saraogi P."/>
            <person name="Mendelson R."/>
            <person name="Westerman R."/>
            <person name="SanMiguel P."/>
            <person name="Csonka L."/>
        </authorList>
    </citation>
    <scope>NUCLEOTIDE SEQUENCE [LARGE SCALE GENOMIC DNA]</scope>
    <source>
        <strain evidence="3 4">R-53146</strain>
    </source>
</reference>
<sequence length="91" mass="9837">MKKIFLHFTAITLLITSSFTACNNTNSHNNKTEKAPKPIVGLNAQPEEEVAPAPSIDSSADLKDIYNPKVQGMNAQPQLEIEQGSAGNTKK</sequence>
<proteinExistence type="predicted"/>
<evidence type="ECO:0000256" key="2">
    <source>
        <dbReference type="SAM" id="SignalP"/>
    </source>
</evidence>
<feature type="signal peptide" evidence="2">
    <location>
        <begin position="1"/>
        <end position="21"/>
    </location>
</feature>